<gene>
    <name evidence="1" type="ORF">CYNAS_LOCUS19880</name>
</gene>
<name>A0AA36MFY5_CYLNA</name>
<dbReference type="Proteomes" id="UP001176961">
    <property type="component" value="Unassembled WGS sequence"/>
</dbReference>
<protein>
    <submittedName>
        <fullName evidence="1">Uncharacterized protein</fullName>
    </submittedName>
</protein>
<evidence type="ECO:0000313" key="1">
    <source>
        <dbReference type="EMBL" id="CAJ0607897.1"/>
    </source>
</evidence>
<dbReference type="EMBL" id="CATQJL010000316">
    <property type="protein sequence ID" value="CAJ0607897.1"/>
    <property type="molecule type" value="Genomic_DNA"/>
</dbReference>
<keyword evidence="2" id="KW-1185">Reference proteome</keyword>
<accession>A0AA36MFY5</accession>
<evidence type="ECO:0000313" key="2">
    <source>
        <dbReference type="Proteomes" id="UP001176961"/>
    </source>
</evidence>
<reference evidence="1" key="1">
    <citation type="submission" date="2023-07" db="EMBL/GenBank/DDBJ databases">
        <authorList>
            <consortium name="CYATHOMIX"/>
        </authorList>
    </citation>
    <scope>NUCLEOTIDE SEQUENCE</scope>
    <source>
        <strain evidence="1">N/A</strain>
    </source>
</reference>
<comment type="caution">
    <text evidence="1">The sequence shown here is derived from an EMBL/GenBank/DDBJ whole genome shotgun (WGS) entry which is preliminary data.</text>
</comment>
<proteinExistence type="predicted"/>
<dbReference type="AlphaFoldDB" id="A0AA36MFY5"/>
<organism evidence="1 2">
    <name type="scientific">Cylicocyclus nassatus</name>
    <name type="common">Nematode worm</name>
    <dbReference type="NCBI Taxonomy" id="53992"/>
    <lineage>
        <taxon>Eukaryota</taxon>
        <taxon>Metazoa</taxon>
        <taxon>Ecdysozoa</taxon>
        <taxon>Nematoda</taxon>
        <taxon>Chromadorea</taxon>
        <taxon>Rhabditida</taxon>
        <taxon>Rhabditina</taxon>
        <taxon>Rhabditomorpha</taxon>
        <taxon>Strongyloidea</taxon>
        <taxon>Strongylidae</taxon>
        <taxon>Cylicocyclus</taxon>
    </lineage>
</organism>
<sequence>MLTTLSNTAQIGGYLEIKGVALHITRSKLSRSKIDNDDLSSISVETLHPFVKPYITASEFNRILLICHIYFELHLYICYLRNKYLAVAIWDGIIRDWLRWLDRFL</sequence>